<organism evidence="7 8">
    <name type="scientific">Rhodocyclus tenuis</name>
    <name type="common">Rhodospirillum tenue</name>
    <dbReference type="NCBI Taxonomy" id="1066"/>
    <lineage>
        <taxon>Bacteria</taxon>
        <taxon>Pseudomonadati</taxon>
        <taxon>Pseudomonadota</taxon>
        <taxon>Betaproteobacteria</taxon>
        <taxon>Rhodocyclales</taxon>
        <taxon>Rhodocyclaceae</taxon>
        <taxon>Rhodocyclus</taxon>
    </lineage>
</organism>
<evidence type="ECO:0000256" key="3">
    <source>
        <dbReference type="ARBA" id="ARBA00022475"/>
    </source>
</evidence>
<keyword evidence="3" id="KW-1003">Cell membrane</keyword>
<dbReference type="CDD" id="cd03225">
    <property type="entry name" value="ABC_cobalt_CbiO_domain1"/>
    <property type="match status" value="1"/>
</dbReference>
<dbReference type="SUPFAM" id="SSF52540">
    <property type="entry name" value="P-loop containing nucleoside triphosphate hydrolases"/>
    <property type="match status" value="1"/>
</dbReference>
<dbReference type="GO" id="GO:0042626">
    <property type="term" value="F:ATPase-coupled transmembrane transporter activity"/>
    <property type="evidence" value="ECO:0007669"/>
    <property type="project" value="TreeGrafter"/>
</dbReference>
<dbReference type="InterPro" id="IPR017871">
    <property type="entry name" value="ABC_transporter-like_CS"/>
</dbReference>
<dbReference type="InterPro" id="IPR015856">
    <property type="entry name" value="ABC_transpr_CbiO/EcfA_su"/>
</dbReference>
<accession>A0A840G4L2</accession>
<evidence type="ECO:0000256" key="4">
    <source>
        <dbReference type="ARBA" id="ARBA00022741"/>
    </source>
</evidence>
<keyword evidence="5 7" id="KW-0067">ATP-binding</keyword>
<evidence type="ECO:0000313" key="8">
    <source>
        <dbReference type="Proteomes" id="UP000587070"/>
    </source>
</evidence>
<evidence type="ECO:0000256" key="2">
    <source>
        <dbReference type="ARBA" id="ARBA00022448"/>
    </source>
</evidence>
<dbReference type="OrthoDB" id="5292475at2"/>
<evidence type="ECO:0000259" key="6">
    <source>
        <dbReference type="PROSITE" id="PS50893"/>
    </source>
</evidence>
<dbReference type="Gene3D" id="3.40.50.300">
    <property type="entry name" value="P-loop containing nucleotide triphosphate hydrolases"/>
    <property type="match status" value="1"/>
</dbReference>
<sequence>MIELRHVGFSWPGEAPLLKNISFSIAPGEKLILLGANGSGKSTLLKLLNGLIEPDCGDYLWRGEPLTRARLRAPGHAREFRRACALLFQHPEAMLFNPTVREEIAYGPRQLGLADIDARVGHWAQQLALESLLDKAPFLLSGGQKQKLALACLLALDPEVLLLDEPSASLDPATVGYLIDLLLHAGKTLIVATHNLSLAAELGERCIVLGRDGGVLFDGPIGAALADMPLLEKAGLAHRHAHRHAHQHSAVEHAHVHVHDWQ</sequence>
<proteinExistence type="inferred from homology"/>
<dbReference type="AlphaFoldDB" id="A0A840G4L2"/>
<dbReference type="GO" id="GO:0005524">
    <property type="term" value="F:ATP binding"/>
    <property type="evidence" value="ECO:0007669"/>
    <property type="project" value="UniProtKB-KW"/>
</dbReference>
<protein>
    <submittedName>
        <fullName evidence="7">Cobalt/nickel transport system ATP-binding protein</fullName>
    </submittedName>
</protein>
<dbReference type="PROSITE" id="PS50893">
    <property type="entry name" value="ABC_TRANSPORTER_2"/>
    <property type="match status" value="1"/>
</dbReference>
<comment type="caution">
    <text evidence="7">The sequence shown here is derived from an EMBL/GenBank/DDBJ whole genome shotgun (WGS) entry which is preliminary data.</text>
</comment>
<feature type="domain" description="ABC transporter" evidence="6">
    <location>
        <begin position="2"/>
        <end position="237"/>
    </location>
</feature>
<dbReference type="InterPro" id="IPR003593">
    <property type="entry name" value="AAA+_ATPase"/>
</dbReference>
<evidence type="ECO:0000313" key="7">
    <source>
        <dbReference type="EMBL" id="MBB4246845.1"/>
    </source>
</evidence>
<dbReference type="Proteomes" id="UP000587070">
    <property type="component" value="Unassembled WGS sequence"/>
</dbReference>
<dbReference type="EMBL" id="JACIGE010000003">
    <property type="protein sequence ID" value="MBB4246845.1"/>
    <property type="molecule type" value="Genomic_DNA"/>
</dbReference>
<reference evidence="7 8" key="1">
    <citation type="submission" date="2020-08" db="EMBL/GenBank/DDBJ databases">
        <title>Genome sequencing of Purple Non-Sulfur Bacteria from various extreme environments.</title>
        <authorList>
            <person name="Mayer M."/>
        </authorList>
    </citation>
    <scope>NUCLEOTIDE SEQUENCE [LARGE SCALE GENOMIC DNA]</scope>
    <source>
        <strain evidence="7 8">2761</strain>
    </source>
</reference>
<evidence type="ECO:0000256" key="1">
    <source>
        <dbReference type="ARBA" id="ARBA00005417"/>
    </source>
</evidence>
<evidence type="ECO:0000256" key="5">
    <source>
        <dbReference type="ARBA" id="ARBA00022840"/>
    </source>
</evidence>
<keyword evidence="2" id="KW-0813">Transport</keyword>
<dbReference type="PROSITE" id="PS00211">
    <property type="entry name" value="ABC_TRANSPORTER_1"/>
    <property type="match status" value="1"/>
</dbReference>
<gene>
    <name evidence="7" type="ORF">GGD90_001208</name>
</gene>
<dbReference type="PANTHER" id="PTHR43553:SF24">
    <property type="entry name" value="ENERGY-COUPLING FACTOR TRANSPORTER ATP-BINDING PROTEIN ECFA1"/>
    <property type="match status" value="1"/>
</dbReference>
<keyword evidence="8" id="KW-1185">Reference proteome</keyword>
<dbReference type="GO" id="GO:0043190">
    <property type="term" value="C:ATP-binding cassette (ABC) transporter complex"/>
    <property type="evidence" value="ECO:0007669"/>
    <property type="project" value="TreeGrafter"/>
</dbReference>
<comment type="similarity">
    <text evidence="1">Belongs to the ABC transporter superfamily.</text>
</comment>
<name>A0A840G4L2_RHOTE</name>
<dbReference type="InterPro" id="IPR003439">
    <property type="entry name" value="ABC_transporter-like_ATP-bd"/>
</dbReference>
<dbReference type="InterPro" id="IPR050095">
    <property type="entry name" value="ECF_ABC_transporter_ATP-bd"/>
</dbReference>
<keyword evidence="3" id="KW-0472">Membrane</keyword>
<dbReference type="InterPro" id="IPR027417">
    <property type="entry name" value="P-loop_NTPase"/>
</dbReference>
<keyword evidence="4" id="KW-0547">Nucleotide-binding</keyword>
<dbReference type="SMART" id="SM00382">
    <property type="entry name" value="AAA"/>
    <property type="match status" value="1"/>
</dbReference>
<dbReference type="PANTHER" id="PTHR43553">
    <property type="entry name" value="HEAVY METAL TRANSPORTER"/>
    <property type="match status" value="1"/>
</dbReference>
<dbReference type="Pfam" id="PF00005">
    <property type="entry name" value="ABC_tran"/>
    <property type="match status" value="1"/>
</dbReference>
<dbReference type="GO" id="GO:0016887">
    <property type="term" value="F:ATP hydrolysis activity"/>
    <property type="evidence" value="ECO:0007669"/>
    <property type="project" value="InterPro"/>
</dbReference>